<dbReference type="EMBL" id="JBHZPY010000012">
    <property type="protein sequence ID" value="MFE3872149.1"/>
    <property type="molecule type" value="Genomic_DNA"/>
</dbReference>
<keyword evidence="3" id="KW-1185">Reference proteome</keyword>
<dbReference type="Pfam" id="PF00027">
    <property type="entry name" value="cNMP_binding"/>
    <property type="match status" value="1"/>
</dbReference>
<feature type="domain" description="Cyclic nucleotide-binding" evidence="1">
    <location>
        <begin position="32"/>
        <end position="115"/>
    </location>
</feature>
<sequence>MFEAINKNVSKATQFTQSELEYFDSLLQLKIVPKKTLLLQEGEICSFEAYINKGCTRTFYINENGFEVILQFSTEDWWLSDIASFHEKKPSKLYIETLEDCELIFLSLENKEALLVKIPSLKKYIS</sequence>
<dbReference type="Gene3D" id="2.60.120.10">
    <property type="entry name" value="Jelly Rolls"/>
    <property type="match status" value="1"/>
</dbReference>
<dbReference type="InterPro" id="IPR000595">
    <property type="entry name" value="cNMP-bd_dom"/>
</dbReference>
<dbReference type="Proteomes" id="UP001600107">
    <property type="component" value="Unassembled WGS sequence"/>
</dbReference>
<dbReference type="SUPFAM" id="SSF51206">
    <property type="entry name" value="cAMP-binding domain-like"/>
    <property type="match status" value="1"/>
</dbReference>
<reference evidence="2 3" key="1">
    <citation type="submission" date="2024-06" db="EMBL/GenBank/DDBJ databases">
        <title>Flavobacterium spp. isolated from glacier.</title>
        <authorList>
            <person name="Han D."/>
        </authorList>
    </citation>
    <scope>NUCLEOTIDE SEQUENCE [LARGE SCALE GENOMIC DNA]</scope>
    <source>
        <strain evidence="2 3">ZS1P70</strain>
    </source>
</reference>
<evidence type="ECO:0000259" key="1">
    <source>
        <dbReference type="Pfam" id="PF00027"/>
    </source>
</evidence>
<evidence type="ECO:0000313" key="2">
    <source>
        <dbReference type="EMBL" id="MFE3872149.1"/>
    </source>
</evidence>
<dbReference type="RefSeq" id="WP_379852444.1">
    <property type="nucleotide sequence ID" value="NZ_JBHZPY010000012.1"/>
</dbReference>
<accession>A0ABW6I7I2</accession>
<proteinExistence type="predicted"/>
<dbReference type="InterPro" id="IPR018490">
    <property type="entry name" value="cNMP-bd_dom_sf"/>
</dbReference>
<comment type="caution">
    <text evidence="2">The sequence shown here is derived from an EMBL/GenBank/DDBJ whole genome shotgun (WGS) entry which is preliminary data.</text>
</comment>
<gene>
    <name evidence="2" type="ORF">ACFX5F_13045</name>
</gene>
<protein>
    <submittedName>
        <fullName evidence="2">Crp/Fnr family transcriptional regulator</fullName>
    </submittedName>
</protein>
<organism evidence="2 3">
    <name type="scientific">Flavobacterium zhoui</name>
    <dbReference type="NCBI Taxonomy" id="3230414"/>
    <lineage>
        <taxon>Bacteria</taxon>
        <taxon>Pseudomonadati</taxon>
        <taxon>Bacteroidota</taxon>
        <taxon>Flavobacteriia</taxon>
        <taxon>Flavobacteriales</taxon>
        <taxon>Flavobacteriaceae</taxon>
        <taxon>Flavobacterium</taxon>
    </lineage>
</organism>
<dbReference type="InterPro" id="IPR014710">
    <property type="entry name" value="RmlC-like_jellyroll"/>
</dbReference>
<name>A0ABW6I7I2_9FLAO</name>
<evidence type="ECO:0000313" key="3">
    <source>
        <dbReference type="Proteomes" id="UP001600107"/>
    </source>
</evidence>